<sequence length="188" mass="21206">MVRKKDQFWEYVEALDGRFICKFCERNFAGGVPRIKSHLLGITGRDIDICTKVPEDIQAKVFLAGGGSNKKAKNKETTSNAQEHGNATNLPRGLQQSTVPGIFNKKDKDEVDKKLDKFFVLNNISFNLIQTPSFKEFLTNAIEYGKSYKIPSYSTLRAKLIPDSKKEVDEYVAVVKKSWGIDGMHIDV</sequence>
<evidence type="ECO:0000313" key="8">
    <source>
        <dbReference type="Proteomes" id="UP000826271"/>
    </source>
</evidence>
<dbReference type="PROSITE" id="PS50808">
    <property type="entry name" value="ZF_BED"/>
    <property type="match status" value="1"/>
</dbReference>
<keyword evidence="3" id="KW-0862">Zinc</keyword>
<name>A0AAV6WZC7_9LAMI</name>
<dbReference type="PANTHER" id="PTHR46951:SF2">
    <property type="entry name" value="BED-TYPE DOMAIN-CONTAINING PROTEIN"/>
    <property type="match status" value="1"/>
</dbReference>
<dbReference type="GO" id="GO:0003677">
    <property type="term" value="F:DNA binding"/>
    <property type="evidence" value="ECO:0007669"/>
    <property type="project" value="InterPro"/>
</dbReference>
<accession>A0AAV6WZC7</accession>
<evidence type="ECO:0000259" key="6">
    <source>
        <dbReference type="PROSITE" id="PS50808"/>
    </source>
</evidence>
<dbReference type="EMBL" id="WHWC01000012">
    <property type="protein sequence ID" value="KAG8372285.1"/>
    <property type="molecule type" value="Genomic_DNA"/>
</dbReference>
<evidence type="ECO:0000256" key="3">
    <source>
        <dbReference type="ARBA" id="ARBA00022833"/>
    </source>
</evidence>
<keyword evidence="2 4" id="KW-0863">Zinc-finger</keyword>
<comment type="caution">
    <text evidence="7">The sequence shown here is derived from an EMBL/GenBank/DDBJ whole genome shotgun (WGS) entry which is preliminary data.</text>
</comment>
<keyword evidence="8" id="KW-1185">Reference proteome</keyword>
<dbReference type="PANTHER" id="PTHR46951">
    <property type="entry name" value="BED-TYPE DOMAIN-CONTAINING PROTEIN"/>
    <property type="match status" value="1"/>
</dbReference>
<dbReference type="GO" id="GO:0008270">
    <property type="term" value="F:zinc ion binding"/>
    <property type="evidence" value="ECO:0007669"/>
    <property type="project" value="UniProtKB-KW"/>
</dbReference>
<gene>
    <name evidence="7" type="ORF">BUALT_Bualt12G0050400</name>
</gene>
<organism evidence="7 8">
    <name type="scientific">Buddleja alternifolia</name>
    <dbReference type="NCBI Taxonomy" id="168488"/>
    <lineage>
        <taxon>Eukaryota</taxon>
        <taxon>Viridiplantae</taxon>
        <taxon>Streptophyta</taxon>
        <taxon>Embryophyta</taxon>
        <taxon>Tracheophyta</taxon>
        <taxon>Spermatophyta</taxon>
        <taxon>Magnoliopsida</taxon>
        <taxon>eudicotyledons</taxon>
        <taxon>Gunneridae</taxon>
        <taxon>Pentapetalae</taxon>
        <taxon>asterids</taxon>
        <taxon>lamiids</taxon>
        <taxon>Lamiales</taxon>
        <taxon>Scrophulariaceae</taxon>
        <taxon>Buddlejeae</taxon>
        <taxon>Buddleja</taxon>
    </lineage>
</organism>
<evidence type="ECO:0000256" key="2">
    <source>
        <dbReference type="ARBA" id="ARBA00022771"/>
    </source>
</evidence>
<protein>
    <recommendedName>
        <fullName evidence="6">BED-type domain-containing protein</fullName>
    </recommendedName>
</protein>
<reference evidence="7" key="1">
    <citation type="submission" date="2019-10" db="EMBL/GenBank/DDBJ databases">
        <authorList>
            <person name="Zhang R."/>
            <person name="Pan Y."/>
            <person name="Wang J."/>
            <person name="Ma R."/>
            <person name="Yu S."/>
        </authorList>
    </citation>
    <scope>NUCLEOTIDE SEQUENCE</scope>
    <source>
        <strain evidence="7">LA-IB0</strain>
        <tissue evidence="7">Leaf</tissue>
    </source>
</reference>
<proteinExistence type="predicted"/>
<evidence type="ECO:0000256" key="4">
    <source>
        <dbReference type="PROSITE-ProRule" id="PRU00027"/>
    </source>
</evidence>
<dbReference type="InterPro" id="IPR003656">
    <property type="entry name" value="Znf_BED"/>
</dbReference>
<dbReference type="AlphaFoldDB" id="A0AAV6WZC7"/>
<feature type="region of interest" description="Disordered" evidence="5">
    <location>
        <begin position="68"/>
        <end position="100"/>
    </location>
</feature>
<feature type="compositionally biased region" description="Polar residues" evidence="5">
    <location>
        <begin position="77"/>
        <end position="99"/>
    </location>
</feature>
<dbReference type="Proteomes" id="UP000826271">
    <property type="component" value="Unassembled WGS sequence"/>
</dbReference>
<dbReference type="SUPFAM" id="SSF140996">
    <property type="entry name" value="Hermes dimerisation domain"/>
    <property type="match status" value="1"/>
</dbReference>
<keyword evidence="1" id="KW-0479">Metal-binding</keyword>
<evidence type="ECO:0000256" key="1">
    <source>
        <dbReference type="ARBA" id="ARBA00022723"/>
    </source>
</evidence>
<feature type="domain" description="BED-type" evidence="6">
    <location>
        <begin position="3"/>
        <end position="57"/>
    </location>
</feature>
<evidence type="ECO:0000256" key="5">
    <source>
        <dbReference type="SAM" id="MobiDB-lite"/>
    </source>
</evidence>
<evidence type="ECO:0000313" key="7">
    <source>
        <dbReference type="EMBL" id="KAG8372285.1"/>
    </source>
</evidence>